<keyword evidence="4 12" id="KW-0819">tRNA processing</keyword>
<keyword evidence="7 12" id="KW-0694">RNA-binding</keyword>
<dbReference type="PANTHER" id="PTHR10925">
    <property type="entry name" value="N-ACETYLTRANSFERASE 10"/>
    <property type="match status" value="1"/>
</dbReference>
<evidence type="ECO:0000313" key="17">
    <source>
        <dbReference type="EMBL" id="SNR47963.1"/>
    </source>
</evidence>
<evidence type="ECO:0000256" key="8">
    <source>
        <dbReference type="ARBA" id="ARBA00023315"/>
    </source>
</evidence>
<feature type="domain" description="N-acetyltransferase" evidence="16">
    <location>
        <begin position="458"/>
        <end position="580"/>
    </location>
</feature>
<feature type="region of interest" description="Disordered" evidence="13">
    <location>
        <begin position="291"/>
        <end position="315"/>
    </location>
</feature>
<evidence type="ECO:0000256" key="7">
    <source>
        <dbReference type="ARBA" id="ARBA00022884"/>
    </source>
</evidence>
<dbReference type="GO" id="GO:0051392">
    <property type="term" value="F:tRNA cytidine N4-acetyltransferase activity"/>
    <property type="evidence" value="ECO:0007669"/>
    <property type="project" value="UniProtKB-UniRule"/>
</dbReference>
<feature type="domain" description="TcmA/NAT10 helicase" evidence="14">
    <location>
        <begin position="239"/>
        <end position="419"/>
    </location>
</feature>
<comment type="similarity">
    <text evidence="12">Belongs to the TmcA family.</text>
</comment>
<dbReference type="InterPro" id="IPR032672">
    <property type="entry name" value="TmcA/NAT10/Kre33"/>
</dbReference>
<feature type="binding site" evidence="12">
    <location>
        <begin position="547"/>
        <end position="549"/>
    </location>
    <ligand>
        <name>acetyl-CoA</name>
        <dbReference type="ChEBI" id="CHEBI:57288"/>
    </ligand>
</feature>
<dbReference type="GO" id="GO:0000049">
    <property type="term" value="F:tRNA binding"/>
    <property type="evidence" value="ECO:0007669"/>
    <property type="project" value="UniProtKB-UniRule"/>
</dbReference>
<dbReference type="Gene3D" id="3.40.50.11040">
    <property type="match status" value="1"/>
</dbReference>
<evidence type="ECO:0000313" key="18">
    <source>
        <dbReference type="Proteomes" id="UP000198297"/>
    </source>
</evidence>
<evidence type="ECO:0000259" key="14">
    <source>
        <dbReference type="Pfam" id="PF05127"/>
    </source>
</evidence>
<dbReference type="InterPro" id="IPR053477">
    <property type="entry name" value="tRNA_Cytidine_AcTrnsfr"/>
</dbReference>
<evidence type="ECO:0000256" key="4">
    <source>
        <dbReference type="ARBA" id="ARBA00022694"/>
    </source>
</evidence>
<evidence type="ECO:0000259" key="16">
    <source>
        <dbReference type="Pfam" id="PF13718"/>
    </source>
</evidence>
<dbReference type="Gene3D" id="3.40.630.30">
    <property type="match status" value="1"/>
</dbReference>
<evidence type="ECO:0000256" key="13">
    <source>
        <dbReference type="SAM" id="MobiDB-lite"/>
    </source>
</evidence>
<feature type="domain" description="N-acetyltransferase" evidence="16">
    <location>
        <begin position="584"/>
        <end position="633"/>
    </location>
</feature>
<feature type="compositionally biased region" description="Basic and acidic residues" evidence="13">
    <location>
        <begin position="175"/>
        <end position="195"/>
    </location>
</feature>
<proteinExistence type="inferred from homology"/>
<keyword evidence="3 12" id="KW-0808">Transferase</keyword>
<dbReference type="GO" id="GO:0005524">
    <property type="term" value="F:ATP binding"/>
    <property type="evidence" value="ECO:0007669"/>
    <property type="project" value="UniProtKB-UniRule"/>
</dbReference>
<dbReference type="EC" id="2.3.1.193" evidence="12"/>
<evidence type="ECO:0000256" key="10">
    <source>
        <dbReference type="ARBA" id="ARBA00049889"/>
    </source>
</evidence>
<dbReference type="GO" id="GO:1990883">
    <property type="term" value="F:18S rRNA cytidine N-acetyltransferase activity"/>
    <property type="evidence" value="ECO:0007669"/>
    <property type="project" value="TreeGrafter"/>
</dbReference>
<evidence type="ECO:0000256" key="12">
    <source>
        <dbReference type="HAMAP-Rule" id="MF_01886"/>
    </source>
</evidence>
<name>A0A238WNQ9_HALEZ</name>
<evidence type="ECO:0000256" key="2">
    <source>
        <dbReference type="ARBA" id="ARBA00022555"/>
    </source>
</evidence>
<comment type="catalytic activity">
    <reaction evidence="10">
        <text>a cytidine in RNA + acetyl-CoA + ATP + H2O = an N(4)-acetylcytidine in RNA + ADP + phosphate + CoA + H(+)</text>
        <dbReference type="Rhea" id="RHEA:82211"/>
        <dbReference type="Rhea" id="RHEA-COMP:15704"/>
        <dbReference type="Rhea" id="RHEA-COMP:19834"/>
        <dbReference type="ChEBI" id="CHEBI:15377"/>
        <dbReference type="ChEBI" id="CHEBI:15378"/>
        <dbReference type="ChEBI" id="CHEBI:30616"/>
        <dbReference type="ChEBI" id="CHEBI:43474"/>
        <dbReference type="ChEBI" id="CHEBI:57287"/>
        <dbReference type="ChEBI" id="CHEBI:57288"/>
        <dbReference type="ChEBI" id="CHEBI:74900"/>
        <dbReference type="ChEBI" id="CHEBI:82748"/>
        <dbReference type="ChEBI" id="CHEBI:456216"/>
    </reaction>
</comment>
<dbReference type="GO" id="GO:0002101">
    <property type="term" value="P:tRNA wobble cytosine modification"/>
    <property type="evidence" value="ECO:0007669"/>
    <property type="project" value="UniProtKB-UniRule"/>
</dbReference>
<reference evidence="17 18" key="1">
    <citation type="submission" date="2017-06" db="EMBL/GenBank/DDBJ databases">
        <authorList>
            <person name="Kim H.J."/>
            <person name="Triplett B.A."/>
        </authorList>
    </citation>
    <scope>NUCLEOTIDE SEQUENCE [LARGE SCALE GENOMIC DNA]</scope>
    <source>
        <strain evidence="17 18">DSM 19316</strain>
    </source>
</reference>
<evidence type="ECO:0000256" key="9">
    <source>
        <dbReference type="ARBA" id="ARBA00049883"/>
    </source>
</evidence>
<evidence type="ECO:0000256" key="1">
    <source>
        <dbReference type="ARBA" id="ARBA00022490"/>
    </source>
</evidence>
<dbReference type="Gene3D" id="3.40.50.300">
    <property type="entry name" value="P-loop containing nucleotide triphosphate hydrolases"/>
    <property type="match status" value="1"/>
</dbReference>
<comment type="function">
    <text evidence="12">Catalyzes the formation of N(4)-acetylcytidine (ac(4)C) at the wobble position of tRNA(Met), by using acetyl-CoA as an acetyl donor and ATP (or GTP).</text>
</comment>
<feature type="domain" description="TmcA/NAT10 N-terminal" evidence="15">
    <location>
        <begin position="17"/>
        <end position="167"/>
    </location>
</feature>
<dbReference type="InterPro" id="IPR027417">
    <property type="entry name" value="P-loop_NTPase"/>
</dbReference>
<dbReference type="GO" id="GO:0106162">
    <property type="term" value="F:mRNA N-acetyltransferase activity"/>
    <property type="evidence" value="ECO:0007669"/>
    <property type="project" value="RHEA"/>
</dbReference>
<dbReference type="PANTHER" id="PTHR10925:SF5">
    <property type="entry name" value="RNA CYTIDINE ACETYLTRANSFERASE"/>
    <property type="match status" value="1"/>
</dbReference>
<keyword evidence="6 12" id="KW-0067">ATP-binding</keyword>
<dbReference type="Pfam" id="PF13718">
    <property type="entry name" value="GNAT_acetyltr_2"/>
    <property type="match status" value="2"/>
</dbReference>
<dbReference type="InterPro" id="IPR016181">
    <property type="entry name" value="Acyl_CoA_acyltransferase"/>
</dbReference>
<dbReference type="Proteomes" id="UP000198297">
    <property type="component" value="Unassembled WGS sequence"/>
</dbReference>
<keyword evidence="2 12" id="KW-0820">tRNA-binding</keyword>
<dbReference type="GO" id="GO:1904812">
    <property type="term" value="P:rRNA acetylation involved in maturation of SSU-rRNA"/>
    <property type="evidence" value="ECO:0007669"/>
    <property type="project" value="TreeGrafter"/>
</dbReference>
<comment type="catalytic activity">
    <reaction evidence="11">
        <text>a cytidine in mRNA + acetyl-CoA + ATP + H2O = an N(4)-acetylcytidine in mRNA + ADP + phosphate + CoA + H(+)</text>
        <dbReference type="Rhea" id="RHEA:58480"/>
        <dbReference type="Rhea" id="RHEA-COMP:15145"/>
        <dbReference type="Rhea" id="RHEA-COMP:15146"/>
        <dbReference type="ChEBI" id="CHEBI:15377"/>
        <dbReference type="ChEBI" id="CHEBI:15378"/>
        <dbReference type="ChEBI" id="CHEBI:30616"/>
        <dbReference type="ChEBI" id="CHEBI:43474"/>
        <dbReference type="ChEBI" id="CHEBI:57287"/>
        <dbReference type="ChEBI" id="CHEBI:57288"/>
        <dbReference type="ChEBI" id="CHEBI:74900"/>
        <dbReference type="ChEBI" id="CHEBI:82748"/>
        <dbReference type="ChEBI" id="CHEBI:456216"/>
    </reaction>
</comment>
<evidence type="ECO:0000256" key="5">
    <source>
        <dbReference type="ARBA" id="ARBA00022741"/>
    </source>
</evidence>
<dbReference type="HAMAP" id="MF_01886">
    <property type="entry name" value="tRNA_acetyltr_TmcA"/>
    <property type="match status" value="1"/>
</dbReference>
<dbReference type="InterPro" id="IPR000182">
    <property type="entry name" value="GNAT_dom"/>
</dbReference>
<keyword evidence="1 12" id="KW-0963">Cytoplasm</keyword>
<keyword evidence="8 12" id="KW-0012">Acyltransferase</keyword>
<dbReference type="EMBL" id="FZNK01000002">
    <property type="protein sequence ID" value="SNR47963.1"/>
    <property type="molecule type" value="Genomic_DNA"/>
</dbReference>
<protein>
    <recommendedName>
        <fullName evidence="12">tRNA(Met) cytidine acetyltransferase TmcA</fullName>
        <ecNumber evidence="12">2.3.1.193</ecNumber>
    </recommendedName>
</protein>
<dbReference type="InterPro" id="IPR007807">
    <property type="entry name" value="TcmA/NAT10_helicase"/>
</dbReference>
<dbReference type="GO" id="GO:0051391">
    <property type="term" value="P:tRNA acetylation"/>
    <property type="evidence" value="ECO:0007669"/>
    <property type="project" value="UniProtKB-UniRule"/>
</dbReference>
<gene>
    <name evidence="12" type="primary">tmcA</name>
    <name evidence="17" type="ORF">SAMN06266787_102484</name>
</gene>
<feature type="compositionally biased region" description="Basic and acidic residues" evidence="13">
    <location>
        <begin position="297"/>
        <end position="313"/>
    </location>
</feature>
<feature type="binding site" evidence="12">
    <location>
        <position position="401"/>
    </location>
    <ligand>
        <name>ATP</name>
        <dbReference type="ChEBI" id="CHEBI:30616"/>
    </ligand>
</feature>
<organism evidence="17 18">
    <name type="scientific">Halorubrum ezzemoulense</name>
    <name type="common">Halorubrum chaoviator</name>
    <dbReference type="NCBI Taxonomy" id="337243"/>
    <lineage>
        <taxon>Archaea</taxon>
        <taxon>Methanobacteriati</taxon>
        <taxon>Methanobacteriota</taxon>
        <taxon>Stenosarchaea group</taxon>
        <taxon>Halobacteria</taxon>
        <taxon>Halobacteriales</taxon>
        <taxon>Haloferacaceae</taxon>
        <taxon>Halorubrum</taxon>
    </lineage>
</organism>
<evidence type="ECO:0000256" key="3">
    <source>
        <dbReference type="ARBA" id="ARBA00022679"/>
    </source>
</evidence>
<dbReference type="InterPro" id="IPR013562">
    <property type="entry name" value="TmcA/NAT10_N"/>
</dbReference>
<dbReference type="NCBIfam" id="NF041296">
    <property type="entry name" value="RNAactase_tcmA_Halo"/>
    <property type="match status" value="1"/>
</dbReference>
<comment type="caution">
    <text evidence="12">Lacks conserved residue(s) required for the propagation of feature annotation.</text>
</comment>
<dbReference type="Pfam" id="PF05127">
    <property type="entry name" value="NAT10_TcmA_helicase"/>
    <property type="match status" value="1"/>
</dbReference>
<evidence type="ECO:0000256" key="6">
    <source>
        <dbReference type="ARBA" id="ARBA00022840"/>
    </source>
</evidence>
<comment type="catalytic activity">
    <reaction evidence="12">
        <text>cytidine(34) in elongator tRNA(Met) + acetyl-CoA + ATP + H2O = N(4)-acetylcytidine(34) in elongator tRNA(Met) + ADP + phosphate + CoA + H(+)</text>
        <dbReference type="Rhea" id="RHEA:43788"/>
        <dbReference type="Rhea" id="RHEA-COMP:10693"/>
        <dbReference type="Rhea" id="RHEA-COMP:10694"/>
        <dbReference type="ChEBI" id="CHEBI:15377"/>
        <dbReference type="ChEBI" id="CHEBI:15378"/>
        <dbReference type="ChEBI" id="CHEBI:30616"/>
        <dbReference type="ChEBI" id="CHEBI:43474"/>
        <dbReference type="ChEBI" id="CHEBI:57287"/>
        <dbReference type="ChEBI" id="CHEBI:57288"/>
        <dbReference type="ChEBI" id="CHEBI:74900"/>
        <dbReference type="ChEBI" id="CHEBI:82748"/>
        <dbReference type="ChEBI" id="CHEBI:456216"/>
        <dbReference type="EC" id="2.3.1.193"/>
    </reaction>
</comment>
<feature type="binding site" evidence="12">
    <location>
        <position position="221"/>
    </location>
    <ligand>
        <name>ATP</name>
        <dbReference type="ChEBI" id="CHEBI:30616"/>
    </ligand>
</feature>
<accession>A0A238WNQ9</accession>
<comment type="catalytic activity">
    <reaction evidence="9">
        <text>a cytidine in tRNA + acetyl-CoA + ATP + H2O = an N(4)-acetylcytidine in tRNA + ADP + phosphate + CoA + H(+)</text>
        <dbReference type="Rhea" id="RHEA:53876"/>
        <dbReference type="Rhea" id="RHEA-COMP:13670"/>
        <dbReference type="Rhea" id="RHEA-COMP:13671"/>
        <dbReference type="ChEBI" id="CHEBI:15377"/>
        <dbReference type="ChEBI" id="CHEBI:15378"/>
        <dbReference type="ChEBI" id="CHEBI:30616"/>
        <dbReference type="ChEBI" id="CHEBI:43474"/>
        <dbReference type="ChEBI" id="CHEBI:57287"/>
        <dbReference type="ChEBI" id="CHEBI:57288"/>
        <dbReference type="ChEBI" id="CHEBI:74900"/>
        <dbReference type="ChEBI" id="CHEBI:82748"/>
        <dbReference type="ChEBI" id="CHEBI:456216"/>
    </reaction>
</comment>
<sequence>MTAPRQPRAEMIAGVARELRAEAERTNERRVLVLAGDRDRGTDAAYDAIVSLGVDDEAVSLVSTREGFRFEEHRPRSADELLGRTREAVVLDCHERFVPNALGRAVGAVDGGGLLILLTPPLDNWPAVRDRFDDSLAVPPYGVGDVTGRFRERLASTLRTHPGVAVVALGDRPERDALERDGLTGEQAAERDGPSARRAPSAPPGATFPAAAYDACRTADQSRALRAFEALAEPGAAVVVESDRGRGKSSAAGLAAGALALGGADVLVTAPAFRNAAEVFARARELIGTETDGGCGEADRNDRGGDADERDLRTPAGGRVRFMSPAAAAADADEAGAVIVDEAAALPVRLLEGFLDAPAVAFCTTVHGYEGAGRGFAVRFRERLVGSRFAVRDVRLDEPIRYARNDPVEAWASRALLLDARPAVDDAVADASVDDATYRALDPEELRADETLLGEAFGLLVTAHYRTEPNDLARLLDAPNLVARALVADDRVVAVALLAREGGLDAETRRRMYEGERVRGNMVPDVLTSQLRDEDAAAPRGLRTVRIATHHALRDAGFGSRLLDEVHAEFGGEVAGDGEATHDDGEPVDYFSVGYGATPRLLRFWKRAGYRIGHLSTSRNDASGEHSAIMLRPETAAGRDLLARHAVAFRDRERDGLSDAHRDVDPDVIRGALGACSASVPVDLTETEWRSVVGASVGPGMYDSAPGAFRDLALAALVEGTDLDDRAERLLVRKVLQGRPWEEVADDLGFASTSACMRALGDAYTPLVERYGTDFALAERERFTGE</sequence>
<evidence type="ECO:0000256" key="11">
    <source>
        <dbReference type="ARBA" id="ARBA00049914"/>
    </source>
</evidence>
<dbReference type="SUPFAM" id="SSF52540">
    <property type="entry name" value="P-loop containing nucleoside triphosphate hydrolases"/>
    <property type="match status" value="1"/>
</dbReference>
<dbReference type="GO" id="GO:0005737">
    <property type="term" value="C:cytoplasm"/>
    <property type="evidence" value="ECO:0007669"/>
    <property type="project" value="UniProtKB-SubCell"/>
</dbReference>
<evidence type="ECO:0000259" key="15">
    <source>
        <dbReference type="Pfam" id="PF08351"/>
    </source>
</evidence>
<dbReference type="InterPro" id="IPR024914">
    <property type="entry name" value="tRNA_acetyltr_TmcA"/>
</dbReference>
<feature type="region of interest" description="Disordered" evidence="13">
    <location>
        <begin position="175"/>
        <end position="207"/>
    </location>
</feature>
<keyword evidence="5 12" id="KW-0547">Nucleotide-binding</keyword>
<comment type="subcellular location">
    <subcellularLocation>
        <location evidence="12">Cytoplasm</location>
    </subcellularLocation>
</comment>
<dbReference type="AlphaFoldDB" id="A0A238WNQ9"/>
<dbReference type="SUPFAM" id="SSF55729">
    <property type="entry name" value="Acyl-CoA N-acyltransferases (Nat)"/>
    <property type="match status" value="1"/>
</dbReference>
<dbReference type="Pfam" id="PF08351">
    <property type="entry name" value="TmcA_N"/>
    <property type="match status" value="1"/>
</dbReference>
<feature type="binding site" evidence="12">
    <location>
        <position position="607"/>
    </location>
    <ligand>
        <name>acetyl-CoA</name>
        <dbReference type="ChEBI" id="CHEBI:57288"/>
    </ligand>
</feature>